<comment type="caution">
    <text evidence="2">The sequence shown here is derived from an EMBL/GenBank/DDBJ whole genome shotgun (WGS) entry which is preliminary data.</text>
</comment>
<evidence type="ECO:0008006" key="4">
    <source>
        <dbReference type="Google" id="ProtNLM"/>
    </source>
</evidence>
<dbReference type="RefSeq" id="WP_160902236.1">
    <property type="nucleotide sequence ID" value="NZ_CP102850.1"/>
</dbReference>
<accession>A0A6L7GQ50</accession>
<sequence length="130" mass="13463">MMPWHLHRLVMVATALAAACIIGAVNPASAGAATTSLAAAPGPEGTFGTNCTYTLTAQVDTASPVMVHFYDETSLIGSATARVLAATVEWTPTSTGEHQLRAYQEGSGHSEFLTVDVRQGLDLGSSCLVL</sequence>
<dbReference type="EMBL" id="WMBR01000003">
    <property type="protein sequence ID" value="MXP22030.1"/>
    <property type="molecule type" value="Genomic_DNA"/>
</dbReference>
<dbReference type="InterPro" id="IPR013783">
    <property type="entry name" value="Ig-like_fold"/>
</dbReference>
<proteinExistence type="predicted"/>
<feature type="chain" id="PRO_5039305113" description="Ig-like domain-containing protein" evidence="1">
    <location>
        <begin position="31"/>
        <end position="130"/>
    </location>
</feature>
<dbReference type="AlphaFoldDB" id="A0A6L7GQ50"/>
<evidence type="ECO:0000256" key="1">
    <source>
        <dbReference type="SAM" id="SignalP"/>
    </source>
</evidence>
<feature type="signal peptide" evidence="1">
    <location>
        <begin position="1"/>
        <end position="30"/>
    </location>
</feature>
<keyword evidence="1" id="KW-0732">Signal</keyword>
<dbReference type="Proteomes" id="UP000475545">
    <property type="component" value="Unassembled WGS sequence"/>
</dbReference>
<protein>
    <recommendedName>
        <fullName evidence="4">Ig-like domain-containing protein</fullName>
    </recommendedName>
</protein>
<dbReference type="GO" id="GO:0005975">
    <property type="term" value="P:carbohydrate metabolic process"/>
    <property type="evidence" value="ECO:0007669"/>
    <property type="project" value="UniProtKB-ARBA"/>
</dbReference>
<name>A0A6L7GQ50_9ACTN</name>
<organism evidence="2 3">
    <name type="scientific">Gordonia mangrovi</name>
    <dbReference type="NCBI Taxonomy" id="2665643"/>
    <lineage>
        <taxon>Bacteria</taxon>
        <taxon>Bacillati</taxon>
        <taxon>Actinomycetota</taxon>
        <taxon>Actinomycetes</taxon>
        <taxon>Mycobacteriales</taxon>
        <taxon>Gordoniaceae</taxon>
        <taxon>Gordonia</taxon>
    </lineage>
</organism>
<evidence type="ECO:0000313" key="3">
    <source>
        <dbReference type="Proteomes" id="UP000475545"/>
    </source>
</evidence>
<reference evidence="2 3" key="1">
    <citation type="submission" date="2019-11" db="EMBL/GenBank/DDBJ databases">
        <title>Gordonia sp. nov., a novel actinobacterium isolated from mangrove soil in Hainan.</title>
        <authorList>
            <person name="Huang X."/>
            <person name="Xie Y."/>
            <person name="Chu X."/>
            <person name="Xiao K."/>
        </authorList>
    </citation>
    <scope>NUCLEOTIDE SEQUENCE [LARGE SCALE GENOMIC DNA]</scope>
    <source>
        <strain evidence="2 3">HNM0687</strain>
    </source>
</reference>
<evidence type="ECO:0000313" key="2">
    <source>
        <dbReference type="EMBL" id="MXP22030.1"/>
    </source>
</evidence>
<keyword evidence="3" id="KW-1185">Reference proteome</keyword>
<gene>
    <name evidence="2" type="ORF">GIY30_11805</name>
</gene>
<dbReference type="Gene3D" id="2.60.40.10">
    <property type="entry name" value="Immunoglobulins"/>
    <property type="match status" value="1"/>
</dbReference>